<dbReference type="Proteomes" id="UP000250140">
    <property type="component" value="Unassembled WGS sequence"/>
</dbReference>
<dbReference type="AlphaFoldDB" id="A0A8E2JT96"/>
<gene>
    <name evidence="2" type="ORF">AOQ84DRAFT_363894</name>
</gene>
<dbReference type="EMBL" id="KV749615">
    <property type="protein sequence ID" value="OCL08688.1"/>
    <property type="molecule type" value="Genomic_DNA"/>
</dbReference>
<protein>
    <submittedName>
        <fullName evidence="2">Uncharacterized protein</fullName>
    </submittedName>
</protein>
<feature type="compositionally biased region" description="Basic and acidic residues" evidence="1">
    <location>
        <begin position="111"/>
        <end position="127"/>
    </location>
</feature>
<feature type="compositionally biased region" description="Polar residues" evidence="1">
    <location>
        <begin position="78"/>
        <end position="92"/>
    </location>
</feature>
<evidence type="ECO:0000313" key="2">
    <source>
        <dbReference type="EMBL" id="OCL08688.1"/>
    </source>
</evidence>
<keyword evidence="3" id="KW-1185">Reference proteome</keyword>
<feature type="region of interest" description="Disordered" evidence="1">
    <location>
        <begin position="20"/>
        <end position="160"/>
    </location>
</feature>
<accession>A0A8E2JT96</accession>
<evidence type="ECO:0000256" key="1">
    <source>
        <dbReference type="SAM" id="MobiDB-lite"/>
    </source>
</evidence>
<organism evidence="2 3">
    <name type="scientific">Glonium stellatum</name>
    <dbReference type="NCBI Taxonomy" id="574774"/>
    <lineage>
        <taxon>Eukaryota</taxon>
        <taxon>Fungi</taxon>
        <taxon>Dikarya</taxon>
        <taxon>Ascomycota</taxon>
        <taxon>Pezizomycotina</taxon>
        <taxon>Dothideomycetes</taxon>
        <taxon>Pleosporomycetidae</taxon>
        <taxon>Gloniales</taxon>
        <taxon>Gloniaceae</taxon>
        <taxon>Glonium</taxon>
    </lineage>
</organism>
<name>A0A8E2JT96_9PEZI</name>
<feature type="region of interest" description="Disordered" evidence="1">
    <location>
        <begin position="279"/>
        <end position="307"/>
    </location>
</feature>
<proteinExistence type="predicted"/>
<sequence length="343" mass="37231">MGPILRAKPKISAKTLEAVRKKRRAVDETNSSPGVKSVVRNSRTKDSSTHLAKLTVKPPAHTSTSSIPKPSNRMAASPRQNRASTAQLNRLQKLSARMGKGGVQPSRKTLPVKDKKEPDLPARHVNSEDDEQVERDVSAVQDQAQLLESPNLSGAGSEDLPATITLRNRTIQKLAQDSPRQRGHKAASRFTTDNPATATEDEYTPSTISSEELDMQQITLESLLLSPNLASRVAQLPPSRSAAAAAAVTFSGNSQGEWSPVPDRHFPIYVDDVLQVPSRSSIGSSPVEDKENVSPFPSSSIRNPPRVPDPFADFPVLGPRIPLGYRGEGVWDSVTHMQPSNLR</sequence>
<feature type="region of interest" description="Disordered" evidence="1">
    <location>
        <begin position="173"/>
        <end position="211"/>
    </location>
</feature>
<reference evidence="2 3" key="1">
    <citation type="journal article" date="2016" name="Nat. Commun.">
        <title>Ectomycorrhizal ecology is imprinted in the genome of the dominant symbiotic fungus Cenococcum geophilum.</title>
        <authorList>
            <consortium name="DOE Joint Genome Institute"/>
            <person name="Peter M."/>
            <person name="Kohler A."/>
            <person name="Ohm R.A."/>
            <person name="Kuo A."/>
            <person name="Krutzmann J."/>
            <person name="Morin E."/>
            <person name="Arend M."/>
            <person name="Barry K.W."/>
            <person name="Binder M."/>
            <person name="Choi C."/>
            <person name="Clum A."/>
            <person name="Copeland A."/>
            <person name="Grisel N."/>
            <person name="Haridas S."/>
            <person name="Kipfer T."/>
            <person name="LaButti K."/>
            <person name="Lindquist E."/>
            <person name="Lipzen A."/>
            <person name="Maire R."/>
            <person name="Meier B."/>
            <person name="Mihaltcheva S."/>
            <person name="Molinier V."/>
            <person name="Murat C."/>
            <person name="Poggeler S."/>
            <person name="Quandt C.A."/>
            <person name="Sperisen C."/>
            <person name="Tritt A."/>
            <person name="Tisserant E."/>
            <person name="Crous P.W."/>
            <person name="Henrissat B."/>
            <person name="Nehls U."/>
            <person name="Egli S."/>
            <person name="Spatafora J.W."/>
            <person name="Grigoriev I.V."/>
            <person name="Martin F.M."/>
        </authorList>
    </citation>
    <scope>NUCLEOTIDE SEQUENCE [LARGE SCALE GENOMIC DNA]</scope>
    <source>
        <strain evidence="2 3">CBS 207.34</strain>
    </source>
</reference>
<evidence type="ECO:0000313" key="3">
    <source>
        <dbReference type="Proteomes" id="UP000250140"/>
    </source>
</evidence>
<feature type="compositionally biased region" description="Polar residues" evidence="1">
    <location>
        <begin position="140"/>
        <end position="154"/>
    </location>
</feature>